<dbReference type="InterPro" id="IPR038550">
    <property type="entry name" value="GPCR_3_9-Cys_sf"/>
</dbReference>
<dbReference type="PROSITE" id="PS50259">
    <property type="entry name" value="G_PROTEIN_RECEP_F3_4"/>
    <property type="match status" value="1"/>
</dbReference>
<protein>
    <submittedName>
        <fullName evidence="9">Uncharacterized protein</fullName>
    </submittedName>
</protein>
<dbReference type="InterPro" id="IPR050726">
    <property type="entry name" value="mGluR"/>
</dbReference>
<keyword evidence="7" id="KW-0325">Glycoprotein</keyword>
<organism evidence="9">
    <name type="scientific">Cyprideis torosa</name>
    <dbReference type="NCBI Taxonomy" id="163714"/>
    <lineage>
        <taxon>Eukaryota</taxon>
        <taxon>Metazoa</taxon>
        <taxon>Ecdysozoa</taxon>
        <taxon>Arthropoda</taxon>
        <taxon>Crustacea</taxon>
        <taxon>Oligostraca</taxon>
        <taxon>Ostracoda</taxon>
        <taxon>Podocopa</taxon>
        <taxon>Podocopida</taxon>
        <taxon>Cytherocopina</taxon>
        <taxon>Cytheroidea</taxon>
        <taxon>Cytherideidae</taxon>
        <taxon>Cyprideis</taxon>
    </lineage>
</organism>
<dbReference type="EMBL" id="OB661282">
    <property type="protein sequence ID" value="CAD7227849.1"/>
    <property type="molecule type" value="Genomic_DNA"/>
</dbReference>
<dbReference type="GO" id="GO:0004930">
    <property type="term" value="F:G protein-coupled receptor activity"/>
    <property type="evidence" value="ECO:0007669"/>
    <property type="project" value="UniProtKB-KW"/>
</dbReference>
<dbReference type="InterPro" id="IPR017978">
    <property type="entry name" value="GPCR_3_C"/>
</dbReference>
<evidence type="ECO:0000313" key="9">
    <source>
        <dbReference type="EMBL" id="CAD7227849.1"/>
    </source>
</evidence>
<evidence type="ECO:0000256" key="5">
    <source>
        <dbReference type="ARBA" id="ARBA00023040"/>
    </source>
</evidence>
<keyword evidence="2" id="KW-1003">Cell membrane</keyword>
<sequence length="281" mass="31743">MKTSSRKLLLEDFEGDTCCWICDKCEPYEYVFNEFTCVDCGPGRWPYEDKQDCYDLPQQYIQWNTIYALIPVGISCVGIFLTLSVIVIFIKHSETPIVKASGRELSFMLLSGILLCYLNTFVLLAKPNILICALQRLVVGFGFSLIYASLLTKTNRISRIFDSASKTARRPSFISPRSQVIITSFLISLQVMASVVWFIMEPPNTRFYYPDRTQIQITTLCVSISLSASVALVCLYSPKVYIILFQPEKNIRKLTMNSATYRRAPTTTSLGIAANHGHSVS</sequence>
<reference evidence="9" key="1">
    <citation type="submission" date="2020-11" db="EMBL/GenBank/DDBJ databases">
        <authorList>
            <person name="Tran Van P."/>
        </authorList>
    </citation>
    <scope>NUCLEOTIDE SEQUENCE</scope>
</reference>
<keyword evidence="8" id="KW-0807">Transducer</keyword>
<dbReference type="PRINTS" id="PR00248">
    <property type="entry name" value="GPCRMGR"/>
</dbReference>
<name>A0A7R8WA75_9CRUS</name>
<keyword evidence="3" id="KW-0812">Transmembrane</keyword>
<dbReference type="Pfam" id="PF00003">
    <property type="entry name" value="7tm_3"/>
    <property type="match status" value="1"/>
</dbReference>
<dbReference type="Gene3D" id="2.10.50.30">
    <property type="entry name" value="GPCR, family 3, nine cysteines domain"/>
    <property type="match status" value="1"/>
</dbReference>
<evidence type="ECO:0000256" key="4">
    <source>
        <dbReference type="ARBA" id="ARBA00022989"/>
    </source>
</evidence>
<dbReference type="AlphaFoldDB" id="A0A7R8WA75"/>
<dbReference type="OrthoDB" id="425344at2759"/>
<keyword evidence="4" id="KW-1133">Transmembrane helix</keyword>
<comment type="subcellular location">
    <subcellularLocation>
        <location evidence="1">Cell membrane</location>
        <topology evidence="1">Multi-pass membrane protein</topology>
    </subcellularLocation>
</comment>
<dbReference type="PROSITE" id="PS00980">
    <property type="entry name" value="G_PROTEIN_RECEP_F3_2"/>
    <property type="match status" value="1"/>
</dbReference>
<dbReference type="InterPro" id="IPR017979">
    <property type="entry name" value="GPCR_3_CS"/>
</dbReference>
<evidence type="ECO:0000256" key="8">
    <source>
        <dbReference type="ARBA" id="ARBA00023224"/>
    </source>
</evidence>
<keyword evidence="6" id="KW-0472">Membrane</keyword>
<keyword evidence="5" id="KW-0675">Receptor</keyword>
<gene>
    <name evidence="9" type="ORF">CTOB1V02_LOCUS5744</name>
</gene>
<evidence type="ECO:0000256" key="2">
    <source>
        <dbReference type="ARBA" id="ARBA00022475"/>
    </source>
</evidence>
<dbReference type="PANTHER" id="PTHR24060">
    <property type="entry name" value="METABOTROPIC GLUTAMATE RECEPTOR"/>
    <property type="match status" value="1"/>
</dbReference>
<evidence type="ECO:0000256" key="1">
    <source>
        <dbReference type="ARBA" id="ARBA00004651"/>
    </source>
</evidence>
<evidence type="ECO:0000256" key="6">
    <source>
        <dbReference type="ARBA" id="ARBA00023136"/>
    </source>
</evidence>
<dbReference type="GO" id="GO:0005886">
    <property type="term" value="C:plasma membrane"/>
    <property type="evidence" value="ECO:0007669"/>
    <property type="project" value="UniProtKB-SubCell"/>
</dbReference>
<proteinExistence type="predicted"/>
<evidence type="ECO:0000256" key="3">
    <source>
        <dbReference type="ARBA" id="ARBA00022692"/>
    </source>
</evidence>
<accession>A0A7R8WA75</accession>
<evidence type="ECO:0000256" key="7">
    <source>
        <dbReference type="ARBA" id="ARBA00023180"/>
    </source>
</evidence>
<dbReference type="InterPro" id="IPR000337">
    <property type="entry name" value="GPCR_3"/>
</dbReference>
<keyword evidence="5" id="KW-0297">G-protein coupled receptor</keyword>